<accession>A0A7U3ZNW7</accession>
<sequence length="88" mass="10127">MSMNARTPLQIAVNRYEQRNGCPFVPTRKLFYDRVGINQKRFGMLLRGELPMYGFEAKSLAQFFGVEVTELLNDEKPVRKSKSPITTV</sequence>
<reference evidence="1 2" key="2">
    <citation type="journal article" date="2012" name="Stand. Genomic Sci.">
        <title>Complete genome sequence of the aquatic bacterium Runella slithyformis type strain (LSU 4(T)).</title>
        <authorList>
            <person name="Copeland A."/>
            <person name="Zhang X."/>
            <person name="Misra M."/>
            <person name="Lapidus A."/>
            <person name="Nolan M."/>
            <person name="Lucas S."/>
            <person name="Deshpande S."/>
            <person name="Cheng J.F."/>
            <person name="Tapia R."/>
            <person name="Goodwin L.A."/>
            <person name="Pitluck S."/>
            <person name="Liolios K."/>
            <person name="Pagani I."/>
            <person name="Ivanova N."/>
            <person name="Mikhailova N."/>
            <person name="Pati A."/>
            <person name="Chen A."/>
            <person name="Palaniappan K."/>
            <person name="Land M."/>
            <person name="Hauser L."/>
            <person name="Pan C."/>
            <person name="Jeffries C.D."/>
            <person name="Detter J.C."/>
            <person name="Brambilla E.M."/>
            <person name="Rohde M."/>
            <person name="Djao O.D."/>
            <person name="Goker M."/>
            <person name="Sikorski J."/>
            <person name="Tindall B.J."/>
            <person name="Woyke T."/>
            <person name="Bristow J."/>
            <person name="Eisen J.A."/>
            <person name="Markowitz V."/>
            <person name="Hugenholtz P."/>
            <person name="Kyrpides N.C."/>
            <person name="Klenk H.P."/>
            <person name="Mavromatis K."/>
        </authorList>
    </citation>
    <scope>NUCLEOTIDE SEQUENCE [LARGE SCALE GENOMIC DNA]</scope>
    <source>
        <strain evidence="2">ATCC 29530 / DSM 19594 / LMG 11500 / NCIMB 11436 / LSU 4</strain>
    </source>
</reference>
<dbReference type="EMBL" id="CP002859">
    <property type="protein sequence ID" value="AEI50667.1"/>
    <property type="molecule type" value="Genomic_DNA"/>
</dbReference>
<proteinExistence type="predicted"/>
<dbReference type="KEGG" id="rsi:Runsl_4329"/>
<evidence type="ECO:0008006" key="3">
    <source>
        <dbReference type="Google" id="ProtNLM"/>
    </source>
</evidence>
<name>A0A7U3ZNW7_RUNSL</name>
<gene>
    <name evidence="1" type="ordered locus">Runsl_4329</name>
</gene>
<reference evidence="2" key="1">
    <citation type="submission" date="2011-06" db="EMBL/GenBank/DDBJ databases">
        <title>The complete genome of chromosome of Runella slithyformis DSM 19594.</title>
        <authorList>
            <consortium name="US DOE Joint Genome Institute (JGI-PGF)"/>
            <person name="Lucas S."/>
            <person name="Han J."/>
            <person name="Lapidus A."/>
            <person name="Bruce D."/>
            <person name="Goodwin L."/>
            <person name="Pitluck S."/>
            <person name="Peters L."/>
            <person name="Kyrpides N."/>
            <person name="Mavromatis K."/>
            <person name="Ivanova N."/>
            <person name="Ovchinnikova G."/>
            <person name="Zhang X."/>
            <person name="Misra M."/>
            <person name="Detter J.C."/>
            <person name="Tapia R."/>
            <person name="Han C."/>
            <person name="Land M."/>
            <person name="Hauser L."/>
            <person name="Markowitz V."/>
            <person name="Cheng J.-F."/>
            <person name="Hugenholtz P."/>
            <person name="Woyke T."/>
            <person name="Wu D."/>
            <person name="Tindall B."/>
            <person name="Faehrich R."/>
            <person name="Brambilla E."/>
            <person name="Klenk H.-P."/>
            <person name="Eisen J.A."/>
        </authorList>
    </citation>
    <scope>NUCLEOTIDE SEQUENCE [LARGE SCALE GENOMIC DNA]</scope>
    <source>
        <strain evidence="2">ATCC 29530 / DSM 19594 / LMG 11500 / NCIMB 11436 / LSU 4</strain>
    </source>
</reference>
<evidence type="ECO:0000313" key="2">
    <source>
        <dbReference type="Proteomes" id="UP000000493"/>
    </source>
</evidence>
<organism evidence="1 2">
    <name type="scientific">Runella slithyformis (strain ATCC 29530 / DSM 19594 / LMG 11500 / NCIMB 11436 / LSU 4)</name>
    <dbReference type="NCBI Taxonomy" id="761193"/>
    <lineage>
        <taxon>Bacteria</taxon>
        <taxon>Pseudomonadati</taxon>
        <taxon>Bacteroidota</taxon>
        <taxon>Cytophagia</taxon>
        <taxon>Cytophagales</taxon>
        <taxon>Spirosomataceae</taxon>
        <taxon>Runella</taxon>
    </lineage>
</organism>
<evidence type="ECO:0000313" key="1">
    <source>
        <dbReference type="EMBL" id="AEI50667.1"/>
    </source>
</evidence>
<dbReference type="AlphaFoldDB" id="A0A7U3ZNW7"/>
<protein>
    <recommendedName>
        <fullName evidence="3">XRE family transcriptional regulator</fullName>
    </recommendedName>
</protein>
<keyword evidence="2" id="KW-1185">Reference proteome</keyword>
<dbReference type="Proteomes" id="UP000000493">
    <property type="component" value="Chromosome"/>
</dbReference>